<evidence type="ECO:0000256" key="1">
    <source>
        <dbReference type="ARBA" id="ARBA00022857"/>
    </source>
</evidence>
<evidence type="ECO:0000259" key="3">
    <source>
        <dbReference type="Pfam" id="PF08240"/>
    </source>
</evidence>
<feature type="region of interest" description="Disordered" evidence="2">
    <location>
        <begin position="148"/>
        <end position="169"/>
    </location>
</feature>
<evidence type="ECO:0000313" key="4">
    <source>
        <dbReference type="EMBL" id="STS78890.1"/>
    </source>
</evidence>
<dbReference type="Gene3D" id="3.40.50.720">
    <property type="entry name" value="NAD(P)-binding Rossmann-like Domain"/>
    <property type="match status" value="1"/>
</dbReference>
<sequence length="169" mass="17968">MKAIAITQAAADGNNIPSLTEIDLPIPTAHGRDLLVAVKAISVNPVDTKVRAGFQGDTPRVLGWDAVGVVQSVGEEVTLFAPGDEVWYAGALGRAGSNSEYQLVDERLVAHKPRTLDNASAAALPLTAITAWELLFHRLGVEEGRQCGRHAANRRRGGRRGVYPDPAGQ</sequence>
<name>A0A377TLB1_KLEPN</name>
<evidence type="ECO:0000313" key="5">
    <source>
        <dbReference type="Proteomes" id="UP000254938"/>
    </source>
</evidence>
<reference evidence="4 5" key="1">
    <citation type="submission" date="2018-06" db="EMBL/GenBank/DDBJ databases">
        <authorList>
            <consortium name="Pathogen Informatics"/>
            <person name="Doyle S."/>
        </authorList>
    </citation>
    <scope>NUCLEOTIDE SEQUENCE [LARGE SCALE GENOMIC DNA]</scope>
    <source>
        <strain evidence="4 5">NCTC9140</strain>
    </source>
</reference>
<feature type="compositionally biased region" description="Basic residues" evidence="2">
    <location>
        <begin position="148"/>
        <end position="159"/>
    </location>
</feature>
<accession>A0A377TLB1</accession>
<dbReference type="InterPro" id="IPR013154">
    <property type="entry name" value="ADH-like_N"/>
</dbReference>
<dbReference type="AlphaFoldDB" id="A0A377TLB1"/>
<organism evidence="4 5">
    <name type="scientific">Klebsiella pneumoniae</name>
    <dbReference type="NCBI Taxonomy" id="573"/>
    <lineage>
        <taxon>Bacteria</taxon>
        <taxon>Pseudomonadati</taxon>
        <taxon>Pseudomonadota</taxon>
        <taxon>Gammaproteobacteria</taxon>
        <taxon>Enterobacterales</taxon>
        <taxon>Enterobacteriaceae</taxon>
        <taxon>Klebsiella/Raoultella group</taxon>
        <taxon>Klebsiella</taxon>
        <taxon>Klebsiella pneumoniae complex</taxon>
    </lineage>
</organism>
<dbReference type="PANTHER" id="PTHR44154:SF1">
    <property type="entry name" value="QUINONE OXIDOREDUCTASE"/>
    <property type="match status" value="1"/>
</dbReference>
<evidence type="ECO:0000256" key="2">
    <source>
        <dbReference type="SAM" id="MobiDB-lite"/>
    </source>
</evidence>
<proteinExistence type="predicted"/>
<gene>
    <name evidence="4" type="ORF">NCTC9140_00526</name>
</gene>
<dbReference type="PANTHER" id="PTHR44154">
    <property type="entry name" value="QUINONE OXIDOREDUCTASE"/>
    <property type="match status" value="1"/>
</dbReference>
<dbReference type="EMBL" id="UGKQ01000007">
    <property type="protein sequence ID" value="STS78890.1"/>
    <property type="molecule type" value="Genomic_DNA"/>
</dbReference>
<dbReference type="Gene3D" id="3.90.180.10">
    <property type="entry name" value="Medium-chain alcohol dehydrogenases, catalytic domain"/>
    <property type="match status" value="1"/>
</dbReference>
<dbReference type="SUPFAM" id="SSF50129">
    <property type="entry name" value="GroES-like"/>
    <property type="match status" value="1"/>
</dbReference>
<dbReference type="InterPro" id="IPR011032">
    <property type="entry name" value="GroES-like_sf"/>
</dbReference>
<keyword evidence="1" id="KW-0521">NADP</keyword>
<protein>
    <submittedName>
        <fullName evidence="4">Bifunctional zinc-containing alcohol dehydrogenase/quinone oxidoreductase</fullName>
    </submittedName>
</protein>
<dbReference type="Pfam" id="PF08240">
    <property type="entry name" value="ADH_N"/>
    <property type="match status" value="1"/>
</dbReference>
<feature type="domain" description="Alcohol dehydrogenase-like N-terminal" evidence="3">
    <location>
        <begin position="33"/>
        <end position="113"/>
    </location>
</feature>
<dbReference type="InterPro" id="IPR051603">
    <property type="entry name" value="Zinc-ADH_QOR/CCCR"/>
</dbReference>
<dbReference type="Proteomes" id="UP000254938">
    <property type="component" value="Unassembled WGS sequence"/>
</dbReference>